<dbReference type="EMBL" id="SCWC02000001">
    <property type="protein sequence ID" value="KAA1042303.1"/>
    <property type="molecule type" value="Genomic_DNA"/>
</dbReference>
<protein>
    <recommendedName>
        <fullName evidence="3">TFIIS-type domain-containing protein</fullName>
    </recommendedName>
</protein>
<dbReference type="Proteomes" id="UP000295735">
    <property type="component" value="Unassembled WGS sequence"/>
</dbReference>
<evidence type="ECO:0000313" key="2">
    <source>
        <dbReference type="Proteomes" id="UP000295735"/>
    </source>
</evidence>
<accession>A0ABQ6RAM7</accession>
<keyword evidence="2" id="KW-1185">Reference proteome</keyword>
<organism evidence="1 2">
    <name type="scientific">Macrococcus equipercicus</name>
    <dbReference type="NCBI Taxonomy" id="69967"/>
    <lineage>
        <taxon>Bacteria</taxon>
        <taxon>Bacillati</taxon>
        <taxon>Bacillota</taxon>
        <taxon>Bacilli</taxon>
        <taxon>Bacillales</taxon>
        <taxon>Staphylococcaceae</taxon>
        <taxon>Macrococcus</taxon>
    </lineage>
</organism>
<sequence length="89" mass="10507">MGTLSDLISAIEEVYKEIKSDRVKKEYEENKFITTIDPETNITKYQCPKCKSYNAGPNLWQSTPEYYKIECKDCGYSFVSNWKFENGYY</sequence>
<proteinExistence type="predicted"/>
<reference evidence="1 2" key="1">
    <citation type="submission" date="2019-09" db="EMBL/GenBank/DDBJ databases">
        <authorList>
            <person name="Mazhar S."/>
            <person name="Altermann E."/>
            <person name="Hill C."/>
            <person name="Mcauliffe O."/>
        </authorList>
    </citation>
    <scope>NUCLEOTIDE SEQUENCE [LARGE SCALE GENOMIC DNA]</scope>
    <source>
        <strain evidence="1 2">ATCC 51831</strain>
    </source>
</reference>
<dbReference type="RefSeq" id="WP_149457855.1">
    <property type="nucleotide sequence ID" value="NZ_SCWC02000001.1"/>
</dbReference>
<name>A0ABQ6RAM7_9STAP</name>
<gene>
    <name evidence="1" type="ORF">ERX35_000015</name>
</gene>
<evidence type="ECO:0008006" key="3">
    <source>
        <dbReference type="Google" id="ProtNLM"/>
    </source>
</evidence>
<comment type="caution">
    <text evidence="1">The sequence shown here is derived from an EMBL/GenBank/DDBJ whole genome shotgun (WGS) entry which is preliminary data.</text>
</comment>
<evidence type="ECO:0000313" key="1">
    <source>
        <dbReference type="EMBL" id="KAA1042303.1"/>
    </source>
</evidence>
<dbReference type="SUPFAM" id="SSF57783">
    <property type="entry name" value="Zinc beta-ribbon"/>
    <property type="match status" value="1"/>
</dbReference>